<keyword evidence="4" id="KW-1185">Reference proteome</keyword>
<organism evidence="3 4">
    <name type="scientific">Xylanimonas protaetiae</name>
    <dbReference type="NCBI Taxonomy" id="2509457"/>
    <lineage>
        <taxon>Bacteria</taxon>
        <taxon>Bacillati</taxon>
        <taxon>Actinomycetota</taxon>
        <taxon>Actinomycetes</taxon>
        <taxon>Micrococcales</taxon>
        <taxon>Promicromonosporaceae</taxon>
        <taxon>Xylanimonas</taxon>
    </lineage>
</organism>
<dbReference type="EMBL" id="CP035493">
    <property type="protein sequence ID" value="QAY71609.1"/>
    <property type="molecule type" value="Genomic_DNA"/>
</dbReference>
<evidence type="ECO:0000313" key="4">
    <source>
        <dbReference type="Proteomes" id="UP000292118"/>
    </source>
</evidence>
<keyword evidence="1" id="KW-0175">Coiled coil</keyword>
<proteinExistence type="predicted"/>
<dbReference type="Proteomes" id="UP000292118">
    <property type="component" value="Chromosome"/>
</dbReference>
<feature type="coiled-coil region" evidence="1">
    <location>
        <begin position="455"/>
        <end position="482"/>
    </location>
</feature>
<name>A0A4P6FBD3_9MICO</name>
<dbReference type="AlphaFoldDB" id="A0A4P6FBD3"/>
<sequence>MLGYRSLFTVARDSIHGCDVDALIGSQVHAWLRSKGLDADAVEPGTVVDVGRGAEAALSVEDAASGSRSSRFHLTEASGWTSQVIVHDPRDGRHDPWVWIDVNSPDEQTVARAPKLARMVLSVVEARDGGAVLDPAVRTLRTEDVPTLVSALRDTSRRGPVFVAGSSDEIPMEPWRALISKLLRDTTGLAAGFLLDPAATEEFARRVGASHAVAPGTLRTFVREVDLDDALDGRRHRVLTTERIARDREVHLLRILGRVARDHTLTYPIPTAAARVEGRLIRQADEDFLRSARTPTTAVVDERVPALALPERGSAPEQDELDLDVPQGERDEQGTFDIGVAMPPATPKTSRSPWPSRKPKLAGPVPHQATLHESATDAPEPVAVDGGVLTRIMAALRRLLGSDGVTPEAIEDLGARAAEAAPLRELVKRKEASEQVLQDEIGTLRQRHADAVRQREDVTLDFAEAGERARRLEAELAALRRALQESGNPDLGELAWTDHLATDDAETLTPDSFEELLLAWSTAQESGSLGGVVWTGDRDTVLALDEHGPASSWAGVTWTVLRALDDYARVSAAGEFNGSVDDYLRNTPPGCHGYSANRHAQTESETVRNNDRYANSRYLPVPRSIDPSGRKHLWAHFKIAQYAMVAPRLHYLDATATDGKIYVGYIGKHLPLPSTN</sequence>
<accession>A0A4P6FBD3</accession>
<dbReference type="KEGG" id="xya:ET471_17520"/>
<evidence type="ECO:0000313" key="3">
    <source>
        <dbReference type="EMBL" id="QAY71609.1"/>
    </source>
</evidence>
<evidence type="ECO:0000256" key="1">
    <source>
        <dbReference type="SAM" id="Coils"/>
    </source>
</evidence>
<protein>
    <submittedName>
        <fullName evidence="3">Uncharacterized protein</fullName>
    </submittedName>
</protein>
<reference evidence="3 4" key="1">
    <citation type="submission" date="2019-01" db="EMBL/GenBank/DDBJ databases">
        <title>Genome sequencing of strain FW10M-9.</title>
        <authorList>
            <person name="Heo J."/>
            <person name="Kim S.-J."/>
            <person name="Kim J.-S."/>
            <person name="Hong S.-B."/>
            <person name="Kwon S.-W."/>
        </authorList>
    </citation>
    <scope>NUCLEOTIDE SEQUENCE [LARGE SCALE GENOMIC DNA]</scope>
    <source>
        <strain evidence="3 4">FW10M-9</strain>
    </source>
</reference>
<dbReference type="RefSeq" id="WP_129190463.1">
    <property type="nucleotide sequence ID" value="NZ_CP035493.1"/>
</dbReference>
<feature type="region of interest" description="Disordered" evidence="2">
    <location>
        <begin position="329"/>
        <end position="376"/>
    </location>
</feature>
<dbReference type="OrthoDB" id="3246562at2"/>
<evidence type="ECO:0000256" key="2">
    <source>
        <dbReference type="SAM" id="MobiDB-lite"/>
    </source>
</evidence>
<gene>
    <name evidence="3" type="ORF">ET471_17520</name>
</gene>